<organism evidence="2 3">
    <name type="scientific">Nonomuraea glycinis</name>
    <dbReference type="NCBI Taxonomy" id="2047744"/>
    <lineage>
        <taxon>Bacteria</taxon>
        <taxon>Bacillati</taxon>
        <taxon>Actinomycetota</taxon>
        <taxon>Actinomycetes</taxon>
        <taxon>Streptosporangiales</taxon>
        <taxon>Streptosporangiaceae</taxon>
        <taxon>Nonomuraea</taxon>
    </lineage>
</organism>
<reference evidence="2" key="1">
    <citation type="journal article" date="2014" name="Int. J. Syst. Evol. Microbiol.">
        <title>Complete genome sequence of Corynebacterium casei LMG S-19264T (=DSM 44701T), isolated from a smear-ripened cheese.</title>
        <authorList>
            <consortium name="US DOE Joint Genome Institute (JGI-PGF)"/>
            <person name="Walter F."/>
            <person name="Albersmeier A."/>
            <person name="Kalinowski J."/>
            <person name="Ruckert C."/>
        </authorList>
    </citation>
    <scope>NUCLEOTIDE SEQUENCE</scope>
    <source>
        <strain evidence="2">CGMCC 4.7430</strain>
    </source>
</reference>
<accession>A0A918AFR8</accession>
<dbReference type="AlphaFoldDB" id="A0A918AFR8"/>
<proteinExistence type="predicted"/>
<protein>
    <submittedName>
        <fullName evidence="2">Uncharacterized protein</fullName>
    </submittedName>
</protein>
<evidence type="ECO:0000313" key="3">
    <source>
        <dbReference type="Proteomes" id="UP000660745"/>
    </source>
</evidence>
<evidence type="ECO:0000256" key="1">
    <source>
        <dbReference type="SAM" id="MobiDB-lite"/>
    </source>
</evidence>
<reference evidence="2" key="2">
    <citation type="submission" date="2020-09" db="EMBL/GenBank/DDBJ databases">
        <authorList>
            <person name="Sun Q."/>
            <person name="Zhou Y."/>
        </authorList>
    </citation>
    <scope>NUCLEOTIDE SEQUENCE</scope>
    <source>
        <strain evidence="2">CGMCC 4.7430</strain>
    </source>
</reference>
<sequence>MFTDTSAARATSATVTLSNPRDMNNPIAMSEMRSRVSRFFRSRSPSSTPPCYQVCSRSKIRFTLTLEAIK</sequence>
<feature type="region of interest" description="Disordered" evidence="1">
    <location>
        <begin position="1"/>
        <end position="26"/>
    </location>
</feature>
<gene>
    <name evidence="2" type="ORF">GCM10012278_89340</name>
</gene>
<keyword evidence="3" id="KW-1185">Reference proteome</keyword>
<name>A0A918AFR8_9ACTN</name>
<evidence type="ECO:0000313" key="2">
    <source>
        <dbReference type="EMBL" id="GGP18157.1"/>
    </source>
</evidence>
<dbReference type="EMBL" id="BMNK01000028">
    <property type="protein sequence ID" value="GGP18157.1"/>
    <property type="molecule type" value="Genomic_DNA"/>
</dbReference>
<dbReference type="Proteomes" id="UP000660745">
    <property type="component" value="Unassembled WGS sequence"/>
</dbReference>
<comment type="caution">
    <text evidence="2">The sequence shown here is derived from an EMBL/GenBank/DDBJ whole genome shotgun (WGS) entry which is preliminary data.</text>
</comment>
<feature type="compositionally biased region" description="Low complexity" evidence="1">
    <location>
        <begin position="1"/>
        <end position="18"/>
    </location>
</feature>